<proteinExistence type="predicted"/>
<evidence type="ECO:0000313" key="1">
    <source>
        <dbReference type="EMBL" id="MDP9793461.1"/>
    </source>
</evidence>
<gene>
    <name evidence="1" type="ORF">J2S43_001973</name>
</gene>
<organism evidence="1 2">
    <name type="scientific">Catenuloplanes nepalensis</name>
    <dbReference type="NCBI Taxonomy" id="587533"/>
    <lineage>
        <taxon>Bacteria</taxon>
        <taxon>Bacillati</taxon>
        <taxon>Actinomycetota</taxon>
        <taxon>Actinomycetes</taxon>
        <taxon>Micromonosporales</taxon>
        <taxon>Micromonosporaceae</taxon>
        <taxon>Catenuloplanes</taxon>
    </lineage>
</organism>
<reference evidence="1 2" key="1">
    <citation type="submission" date="2023-07" db="EMBL/GenBank/DDBJ databases">
        <title>Sequencing the genomes of 1000 actinobacteria strains.</title>
        <authorList>
            <person name="Klenk H.-P."/>
        </authorList>
    </citation>
    <scope>NUCLEOTIDE SEQUENCE [LARGE SCALE GENOMIC DNA]</scope>
    <source>
        <strain evidence="1 2">DSM 44710</strain>
    </source>
</reference>
<dbReference type="EMBL" id="JAUSRA010000001">
    <property type="protein sequence ID" value="MDP9793461.1"/>
    <property type="molecule type" value="Genomic_DNA"/>
</dbReference>
<dbReference type="Proteomes" id="UP001240984">
    <property type="component" value="Unassembled WGS sequence"/>
</dbReference>
<accession>A0ABT9MR01</accession>
<keyword evidence="2" id="KW-1185">Reference proteome</keyword>
<name>A0ABT9MR01_9ACTN</name>
<comment type="caution">
    <text evidence="1">The sequence shown here is derived from an EMBL/GenBank/DDBJ whole genome shotgun (WGS) entry which is preliminary data.</text>
</comment>
<protein>
    <submittedName>
        <fullName evidence="1">Uncharacterized protein</fullName>
    </submittedName>
</protein>
<sequence length="67" mass="7658">MNDENEHVRVLVHLTEYRERRRRGLPPVSVLPAVPPCQAVGPCRMRLLCRSWNQCLLGSHVLSPRSA</sequence>
<evidence type="ECO:0000313" key="2">
    <source>
        <dbReference type="Proteomes" id="UP001240984"/>
    </source>
</evidence>